<keyword evidence="9" id="KW-1185">Reference proteome</keyword>
<dbReference type="SMART" id="SM00382">
    <property type="entry name" value="AAA"/>
    <property type="match status" value="1"/>
</dbReference>
<dbReference type="PROSITE" id="PS51755">
    <property type="entry name" value="OMPR_PHOB"/>
    <property type="match status" value="1"/>
</dbReference>
<dbReference type="Pfam" id="PF03704">
    <property type="entry name" value="BTAD"/>
    <property type="match status" value="1"/>
</dbReference>
<organism evidence="8 9">
    <name type="scientific">Phytohabitans flavus</name>
    <dbReference type="NCBI Taxonomy" id="1076124"/>
    <lineage>
        <taxon>Bacteria</taxon>
        <taxon>Bacillati</taxon>
        <taxon>Actinomycetota</taxon>
        <taxon>Actinomycetes</taxon>
        <taxon>Micromonosporales</taxon>
        <taxon>Micromonosporaceae</taxon>
    </lineage>
</organism>
<keyword evidence="5" id="KW-0802">TPR repeat</keyword>
<dbReference type="Gene3D" id="1.10.10.10">
    <property type="entry name" value="Winged helix-like DNA-binding domain superfamily/Winged helix DNA-binding domain"/>
    <property type="match status" value="1"/>
</dbReference>
<evidence type="ECO:0000256" key="4">
    <source>
        <dbReference type="ARBA" id="ARBA00023163"/>
    </source>
</evidence>
<dbReference type="PROSITE" id="PS50005">
    <property type="entry name" value="TPR"/>
    <property type="match status" value="1"/>
</dbReference>
<dbReference type="Gene3D" id="3.40.50.300">
    <property type="entry name" value="P-loop containing nucleotide triphosphate hydrolases"/>
    <property type="match status" value="1"/>
</dbReference>
<dbReference type="RefSeq" id="WP_173034472.1">
    <property type="nucleotide sequence ID" value="NZ_AP022870.1"/>
</dbReference>
<feature type="DNA-binding region" description="OmpR/PhoB-type" evidence="6">
    <location>
        <begin position="1"/>
        <end position="93"/>
    </location>
</feature>
<dbReference type="InterPro" id="IPR016032">
    <property type="entry name" value="Sig_transdc_resp-reg_C-effctor"/>
</dbReference>
<keyword evidence="2" id="KW-0805">Transcription regulation</keyword>
<dbReference type="InterPro" id="IPR001867">
    <property type="entry name" value="OmpR/PhoB-type_DNA-bd"/>
</dbReference>
<dbReference type="InterPro" id="IPR036388">
    <property type="entry name" value="WH-like_DNA-bd_sf"/>
</dbReference>
<protein>
    <submittedName>
        <fullName evidence="8">SARP family transcriptional regulator</fullName>
    </submittedName>
</protein>
<dbReference type="PANTHER" id="PTHR35807:SF1">
    <property type="entry name" value="TRANSCRIPTIONAL REGULATOR REDD"/>
    <property type="match status" value="1"/>
</dbReference>
<keyword evidence="3 6" id="KW-0238">DNA-binding</keyword>
<reference evidence="8 9" key="1">
    <citation type="submission" date="2020-03" db="EMBL/GenBank/DDBJ databases">
        <title>Whole genome shotgun sequence of Phytohabitans flavus NBRC 107702.</title>
        <authorList>
            <person name="Komaki H."/>
            <person name="Tamura T."/>
        </authorList>
    </citation>
    <scope>NUCLEOTIDE SEQUENCE [LARGE SCALE GENOMIC DNA]</scope>
    <source>
        <strain evidence="8 9">NBRC 107702</strain>
    </source>
</reference>
<evidence type="ECO:0000256" key="1">
    <source>
        <dbReference type="ARBA" id="ARBA00005820"/>
    </source>
</evidence>
<dbReference type="InterPro" id="IPR019734">
    <property type="entry name" value="TPR_rpt"/>
</dbReference>
<dbReference type="InterPro" id="IPR011990">
    <property type="entry name" value="TPR-like_helical_dom_sf"/>
</dbReference>
<dbReference type="GO" id="GO:0000160">
    <property type="term" value="P:phosphorelay signal transduction system"/>
    <property type="evidence" value="ECO:0007669"/>
    <property type="project" value="InterPro"/>
</dbReference>
<evidence type="ECO:0000256" key="2">
    <source>
        <dbReference type="ARBA" id="ARBA00023015"/>
    </source>
</evidence>
<comment type="similarity">
    <text evidence="1">Belongs to the AfsR/DnrI/RedD regulatory family.</text>
</comment>
<evidence type="ECO:0000256" key="5">
    <source>
        <dbReference type="PROSITE-ProRule" id="PRU00339"/>
    </source>
</evidence>
<dbReference type="AlphaFoldDB" id="A0A6F8XMA8"/>
<dbReference type="PRINTS" id="PR00364">
    <property type="entry name" value="DISEASERSIST"/>
</dbReference>
<evidence type="ECO:0000313" key="9">
    <source>
        <dbReference type="Proteomes" id="UP000502508"/>
    </source>
</evidence>
<dbReference type="SUPFAM" id="SSF48452">
    <property type="entry name" value="TPR-like"/>
    <property type="match status" value="3"/>
</dbReference>
<dbReference type="SMART" id="SM00862">
    <property type="entry name" value="Trans_reg_C"/>
    <property type="match status" value="1"/>
</dbReference>
<sequence>MEFRILGPLEVSVDEQPVPIGGVRQQIVLAMLLLGANRTVTMERLVEAAYGDHRPATARAQVQISMSTLRRVFAARGLVDLIATRPQGYAINAPARSLDIQRFEDLVLAARDARAASRPDEAVDLYRKALSLWRGEAFAGIDSRPVRIASSRLAEGRIMSNEDCLHLELELGRHHELIGELTELVAAHPLRERLRGQLMIALYRCGRDAEALQVYQDGRRILIEELGIEPPKRLQQLEHAILTGDRDLDVPGAASAATAASARPVIASPRMLPTDIADFTDQATAIAAVEEHLQVSAAQPTHFAVPVVVVSGRAGVGKTALAIHLAHRIAEHFPGGQLFADLHGTDSPPVPPSAVLERFLRVLGVPGTMLPEGLEERAEVFRALLATRRVLLVLDNASTEGQVLPLLPGNPGCAVIVTSSSRLAALPGAMRVELDVFDPRASVELLTRILGAERVRSEEAAADKLVQLCGGLPLALRIAGARLSARPNWSIGQFVERLENGTRRLDELNHGEMGVRASLSVSYRNIGEPARRLFRQLAILDRPSFSAWVAAAIIDRPFAEAQDLLDELTDAHLVETVAGRRALGVYRMHDLVRVFARERLAMEDSHTERIEVLTRVLRTLLVVATTAGSREYGVSPGPVPERADEVPVELIEQLVGSPRSWFEQERQTLVAAATQAARAGHADLCWGLAISAAGFFQARSYFADWRETHQVALDAVRQVGDQRGEAAILCSLGALSMATHRFAQARRELAESLRLFRELRDDRGAARALGHIGHIDRLSGHLEGAASHCDQALSTLRRIQDNAGTAHVLHDLAALSIDRERPGEALRLLDEALRLSRDGDFRYAEARVSHRLGHAYLMTGQYPIALSEFGRALQLARELGHPVLEATALHGLGVTRLVMGKPEEADNAFRAALTLAELSDQRFIRVLALKGLGDLALARCEPTRATGLLRQAHTVVRELGMPLHEARTLLLLGEAHLAEGDNTSAREAFAHAFALTKAVDASLVDRMRARLRTRLRARSRSADAA</sequence>
<dbReference type="PANTHER" id="PTHR35807">
    <property type="entry name" value="TRANSCRIPTIONAL REGULATOR REDD-RELATED"/>
    <property type="match status" value="1"/>
</dbReference>
<accession>A0A6F8XMA8</accession>
<gene>
    <name evidence="8" type="ORF">Pflav_013380</name>
</gene>
<dbReference type="CDD" id="cd15831">
    <property type="entry name" value="BTAD"/>
    <property type="match status" value="1"/>
</dbReference>
<dbReference type="KEGG" id="pfla:Pflav_013380"/>
<dbReference type="InterPro" id="IPR003593">
    <property type="entry name" value="AAA+_ATPase"/>
</dbReference>
<dbReference type="Proteomes" id="UP000502508">
    <property type="component" value="Chromosome"/>
</dbReference>
<dbReference type="SUPFAM" id="SSF46894">
    <property type="entry name" value="C-terminal effector domain of the bipartite response regulators"/>
    <property type="match status" value="1"/>
</dbReference>
<dbReference type="GO" id="GO:0006355">
    <property type="term" value="P:regulation of DNA-templated transcription"/>
    <property type="evidence" value="ECO:0007669"/>
    <property type="project" value="InterPro"/>
</dbReference>
<evidence type="ECO:0000259" key="7">
    <source>
        <dbReference type="PROSITE" id="PS51755"/>
    </source>
</evidence>
<evidence type="ECO:0000313" key="8">
    <source>
        <dbReference type="EMBL" id="BCB74928.1"/>
    </source>
</evidence>
<dbReference type="SMART" id="SM01043">
    <property type="entry name" value="BTAD"/>
    <property type="match status" value="1"/>
</dbReference>
<evidence type="ECO:0000256" key="6">
    <source>
        <dbReference type="PROSITE-ProRule" id="PRU01091"/>
    </source>
</evidence>
<dbReference type="InterPro" id="IPR051677">
    <property type="entry name" value="AfsR-DnrI-RedD_regulator"/>
</dbReference>
<keyword evidence="4" id="KW-0804">Transcription</keyword>
<dbReference type="Gene3D" id="1.25.40.10">
    <property type="entry name" value="Tetratricopeptide repeat domain"/>
    <property type="match status" value="3"/>
</dbReference>
<name>A0A6F8XMA8_9ACTN</name>
<dbReference type="SMART" id="SM00028">
    <property type="entry name" value="TPR"/>
    <property type="match status" value="8"/>
</dbReference>
<proteinExistence type="inferred from homology"/>
<feature type="domain" description="OmpR/PhoB-type" evidence="7">
    <location>
        <begin position="1"/>
        <end position="93"/>
    </location>
</feature>
<reference evidence="8 9" key="2">
    <citation type="submission" date="2020-03" db="EMBL/GenBank/DDBJ databases">
        <authorList>
            <person name="Ichikawa N."/>
            <person name="Kimura A."/>
            <person name="Kitahashi Y."/>
            <person name="Uohara A."/>
        </authorList>
    </citation>
    <scope>NUCLEOTIDE SEQUENCE [LARGE SCALE GENOMIC DNA]</scope>
    <source>
        <strain evidence="8 9">NBRC 107702</strain>
    </source>
</reference>
<dbReference type="EMBL" id="AP022870">
    <property type="protein sequence ID" value="BCB74928.1"/>
    <property type="molecule type" value="Genomic_DNA"/>
</dbReference>
<dbReference type="GO" id="GO:0043531">
    <property type="term" value="F:ADP binding"/>
    <property type="evidence" value="ECO:0007669"/>
    <property type="project" value="InterPro"/>
</dbReference>
<dbReference type="GO" id="GO:0003677">
    <property type="term" value="F:DNA binding"/>
    <property type="evidence" value="ECO:0007669"/>
    <property type="project" value="UniProtKB-UniRule"/>
</dbReference>
<dbReference type="InterPro" id="IPR027417">
    <property type="entry name" value="P-loop_NTPase"/>
</dbReference>
<dbReference type="SUPFAM" id="SSF52540">
    <property type="entry name" value="P-loop containing nucleoside triphosphate hydrolases"/>
    <property type="match status" value="1"/>
</dbReference>
<dbReference type="Pfam" id="PF13374">
    <property type="entry name" value="TPR_10"/>
    <property type="match status" value="1"/>
</dbReference>
<dbReference type="Pfam" id="PF13424">
    <property type="entry name" value="TPR_12"/>
    <property type="match status" value="1"/>
</dbReference>
<dbReference type="InterPro" id="IPR005158">
    <property type="entry name" value="BTAD"/>
</dbReference>
<feature type="repeat" description="TPR" evidence="5">
    <location>
        <begin position="846"/>
        <end position="879"/>
    </location>
</feature>
<evidence type="ECO:0000256" key="3">
    <source>
        <dbReference type="ARBA" id="ARBA00023125"/>
    </source>
</evidence>